<dbReference type="Pfam" id="PF00583">
    <property type="entry name" value="Acetyltransf_1"/>
    <property type="match status" value="1"/>
</dbReference>
<feature type="domain" description="N-acetyltransferase" evidence="3">
    <location>
        <begin position="3"/>
        <end position="173"/>
    </location>
</feature>
<accession>A0A917A195</accession>
<reference evidence="4" key="2">
    <citation type="submission" date="2020-09" db="EMBL/GenBank/DDBJ databases">
        <authorList>
            <person name="Sun Q."/>
            <person name="Zhou Y."/>
        </authorList>
    </citation>
    <scope>NUCLEOTIDE SEQUENCE</scope>
    <source>
        <strain evidence="4">CGMCC 1.15519</strain>
    </source>
</reference>
<protein>
    <submittedName>
        <fullName evidence="4">N-acetyltransferase</fullName>
    </submittedName>
</protein>
<dbReference type="SUPFAM" id="SSF55729">
    <property type="entry name" value="Acyl-CoA N-acyltransferases (Nat)"/>
    <property type="match status" value="1"/>
</dbReference>
<reference evidence="4" key="1">
    <citation type="journal article" date="2014" name="Int. J. Syst. Evol. Microbiol.">
        <title>Complete genome sequence of Corynebacterium casei LMG S-19264T (=DSM 44701T), isolated from a smear-ripened cheese.</title>
        <authorList>
            <consortium name="US DOE Joint Genome Institute (JGI-PGF)"/>
            <person name="Walter F."/>
            <person name="Albersmeier A."/>
            <person name="Kalinowski J."/>
            <person name="Ruckert C."/>
        </authorList>
    </citation>
    <scope>NUCLEOTIDE SEQUENCE</scope>
    <source>
        <strain evidence="4">CGMCC 1.15519</strain>
    </source>
</reference>
<dbReference type="AlphaFoldDB" id="A0A917A195"/>
<evidence type="ECO:0000313" key="5">
    <source>
        <dbReference type="Proteomes" id="UP000635071"/>
    </source>
</evidence>
<evidence type="ECO:0000256" key="2">
    <source>
        <dbReference type="ARBA" id="ARBA00023315"/>
    </source>
</evidence>
<dbReference type="CDD" id="cd04301">
    <property type="entry name" value="NAT_SF"/>
    <property type="match status" value="1"/>
</dbReference>
<dbReference type="RefSeq" id="WP_188763847.1">
    <property type="nucleotide sequence ID" value="NZ_BMJM01000013.1"/>
</dbReference>
<dbReference type="InterPro" id="IPR016181">
    <property type="entry name" value="Acyl_CoA_acyltransferase"/>
</dbReference>
<organism evidence="4 5">
    <name type="scientific">Sandarakinorhabdus glacialis</name>
    <dbReference type="NCBI Taxonomy" id="1614636"/>
    <lineage>
        <taxon>Bacteria</taxon>
        <taxon>Pseudomonadati</taxon>
        <taxon>Pseudomonadota</taxon>
        <taxon>Alphaproteobacteria</taxon>
        <taxon>Sphingomonadales</taxon>
        <taxon>Sphingosinicellaceae</taxon>
        <taxon>Sandarakinorhabdus</taxon>
    </lineage>
</organism>
<dbReference type="Gene3D" id="3.40.630.30">
    <property type="match status" value="1"/>
</dbReference>
<keyword evidence="1" id="KW-0808">Transferase</keyword>
<dbReference type="EMBL" id="BMJM01000013">
    <property type="protein sequence ID" value="GGE19928.1"/>
    <property type="molecule type" value="Genomic_DNA"/>
</dbReference>
<name>A0A917A195_9SPHN</name>
<evidence type="ECO:0000259" key="3">
    <source>
        <dbReference type="PROSITE" id="PS51186"/>
    </source>
</evidence>
<dbReference type="InterPro" id="IPR050832">
    <property type="entry name" value="Bact_Acetyltransf"/>
</dbReference>
<comment type="caution">
    <text evidence="4">The sequence shown here is derived from an EMBL/GenBank/DDBJ whole genome shotgun (WGS) entry which is preliminary data.</text>
</comment>
<keyword evidence="5" id="KW-1185">Reference proteome</keyword>
<evidence type="ECO:0000256" key="1">
    <source>
        <dbReference type="ARBA" id="ARBA00022679"/>
    </source>
</evidence>
<dbReference type="PANTHER" id="PTHR43877">
    <property type="entry name" value="AMINOALKYLPHOSPHONATE N-ACETYLTRANSFERASE-RELATED-RELATED"/>
    <property type="match status" value="1"/>
</dbReference>
<gene>
    <name evidence="4" type="ORF">GCM10011529_28180</name>
</gene>
<dbReference type="GO" id="GO:0016747">
    <property type="term" value="F:acyltransferase activity, transferring groups other than amino-acyl groups"/>
    <property type="evidence" value="ECO:0007669"/>
    <property type="project" value="InterPro"/>
</dbReference>
<keyword evidence="2" id="KW-0012">Acyltransferase</keyword>
<sequence>MNWTARRATTTDAGRLALIGSATFLETFAGVLAGDAITLHCEREHSAAAYRNCLERGDAAWLAEARCGQAPIGFSLVGKSNLPGSASDGSDVELKRIYILSRFHGGGLGAELMRQAVAHAADEGFRRLLLGVYAGNDRARAFYAKNGFIQIADRRFRVGDREYDDVVLAKPVERSSPTC</sequence>
<dbReference type="PROSITE" id="PS51186">
    <property type="entry name" value="GNAT"/>
    <property type="match status" value="1"/>
</dbReference>
<dbReference type="PANTHER" id="PTHR43877:SF1">
    <property type="entry name" value="ACETYLTRANSFERASE"/>
    <property type="match status" value="1"/>
</dbReference>
<proteinExistence type="predicted"/>
<evidence type="ECO:0000313" key="4">
    <source>
        <dbReference type="EMBL" id="GGE19928.1"/>
    </source>
</evidence>
<dbReference type="Proteomes" id="UP000635071">
    <property type="component" value="Unassembled WGS sequence"/>
</dbReference>
<dbReference type="InterPro" id="IPR000182">
    <property type="entry name" value="GNAT_dom"/>
</dbReference>